<dbReference type="SUPFAM" id="SSF53335">
    <property type="entry name" value="S-adenosyl-L-methionine-dependent methyltransferases"/>
    <property type="match status" value="1"/>
</dbReference>
<feature type="domain" description="Methyltransferase type 11" evidence="1">
    <location>
        <begin position="103"/>
        <end position="164"/>
    </location>
</feature>
<evidence type="ECO:0000313" key="3">
    <source>
        <dbReference type="Proteomes" id="UP000231426"/>
    </source>
</evidence>
<proteinExistence type="predicted"/>
<dbReference type="Pfam" id="PF08241">
    <property type="entry name" value="Methyltransf_11"/>
    <property type="match status" value="1"/>
</dbReference>
<dbReference type="EMBL" id="PFBV01000001">
    <property type="protein sequence ID" value="PIT88820.1"/>
    <property type="molecule type" value="Genomic_DNA"/>
</dbReference>
<sequence length="210" mass="23931">MNPECLSNHNKQDFRDACLTKRGLSEYMDIFDITDDEMDDPNMTMLDLGSGLKQEFARQAKEEGYKSKIISVDPRLGLSLEEDLSLLSRHSPREIGRISERISARQNLPDNSLSAIAQALPFKDKSFDRVFALWSVPYYIITTPEEIKIVLKEMLRVVKDGGVIKAHPLPMGNKFLSAAKDFLSEQSDIEFSIDKNKDMMIINKKEKTVE</sequence>
<name>A0A2M6W7R6_9BACT</name>
<protein>
    <recommendedName>
        <fullName evidence="1">Methyltransferase type 11 domain-containing protein</fullName>
    </recommendedName>
</protein>
<dbReference type="Gene3D" id="3.40.50.150">
    <property type="entry name" value="Vaccinia Virus protein VP39"/>
    <property type="match status" value="1"/>
</dbReference>
<dbReference type="GO" id="GO:0008757">
    <property type="term" value="F:S-adenosylmethionine-dependent methyltransferase activity"/>
    <property type="evidence" value="ECO:0007669"/>
    <property type="project" value="InterPro"/>
</dbReference>
<organism evidence="2 3">
    <name type="scientific">Candidatus Magasanikbacteria bacterium CG10_big_fil_rev_8_21_14_0_10_36_32</name>
    <dbReference type="NCBI Taxonomy" id="1974646"/>
    <lineage>
        <taxon>Bacteria</taxon>
        <taxon>Candidatus Magasanikiibacteriota</taxon>
    </lineage>
</organism>
<dbReference type="InterPro" id="IPR029063">
    <property type="entry name" value="SAM-dependent_MTases_sf"/>
</dbReference>
<dbReference type="AlphaFoldDB" id="A0A2M6W7R6"/>
<comment type="caution">
    <text evidence="2">The sequence shown here is derived from an EMBL/GenBank/DDBJ whole genome shotgun (WGS) entry which is preliminary data.</text>
</comment>
<evidence type="ECO:0000313" key="2">
    <source>
        <dbReference type="EMBL" id="PIT88820.1"/>
    </source>
</evidence>
<evidence type="ECO:0000259" key="1">
    <source>
        <dbReference type="Pfam" id="PF08241"/>
    </source>
</evidence>
<reference evidence="3" key="1">
    <citation type="submission" date="2017-09" db="EMBL/GenBank/DDBJ databases">
        <title>Depth-based differentiation of microbial function through sediment-hosted aquifers and enrichment of novel symbionts in the deep terrestrial subsurface.</title>
        <authorList>
            <person name="Probst A.J."/>
            <person name="Ladd B."/>
            <person name="Jarett J.K."/>
            <person name="Geller-Mcgrath D.E."/>
            <person name="Sieber C.M.K."/>
            <person name="Emerson J.B."/>
            <person name="Anantharaman K."/>
            <person name="Thomas B.C."/>
            <person name="Malmstrom R."/>
            <person name="Stieglmeier M."/>
            <person name="Klingl A."/>
            <person name="Woyke T."/>
            <person name="Ryan C.M."/>
            <person name="Banfield J.F."/>
        </authorList>
    </citation>
    <scope>NUCLEOTIDE SEQUENCE [LARGE SCALE GENOMIC DNA]</scope>
</reference>
<dbReference type="InterPro" id="IPR013216">
    <property type="entry name" value="Methyltransf_11"/>
</dbReference>
<gene>
    <name evidence="2" type="ORF">COU29_00360</name>
</gene>
<accession>A0A2M6W7R6</accession>
<dbReference type="Proteomes" id="UP000231426">
    <property type="component" value="Unassembled WGS sequence"/>
</dbReference>